<dbReference type="InterPro" id="IPR010226">
    <property type="entry name" value="NADH_quinone_OxRdtase_chainI"/>
</dbReference>
<name>A0ABS1T9G3_9CLOT</name>
<keyword evidence="1" id="KW-0004">4Fe-4S</keyword>
<dbReference type="PROSITE" id="PS00198">
    <property type="entry name" value="4FE4S_FER_1"/>
    <property type="match status" value="1"/>
</dbReference>
<dbReference type="Pfam" id="PF13187">
    <property type="entry name" value="Fer4_9"/>
    <property type="match status" value="1"/>
</dbReference>
<keyword evidence="9" id="KW-1185">Reference proteome</keyword>
<keyword evidence="4" id="KW-0408">Iron</keyword>
<evidence type="ECO:0000313" key="8">
    <source>
        <dbReference type="EMBL" id="MBL4935988.1"/>
    </source>
</evidence>
<dbReference type="PANTHER" id="PTHR10849:SF35">
    <property type="entry name" value="FORMATE HYDROGENLYASE SUBUNIT 6-RELATED"/>
    <property type="match status" value="1"/>
</dbReference>
<evidence type="ECO:0000256" key="1">
    <source>
        <dbReference type="ARBA" id="ARBA00022485"/>
    </source>
</evidence>
<gene>
    <name evidence="8" type="ORF">JK636_09465</name>
</gene>
<evidence type="ECO:0000256" key="5">
    <source>
        <dbReference type="ARBA" id="ARBA00023014"/>
    </source>
</evidence>
<reference evidence="8 9" key="1">
    <citation type="submission" date="2021-01" db="EMBL/GenBank/DDBJ databases">
        <title>Genome public.</title>
        <authorList>
            <person name="Liu C."/>
            <person name="Sun Q."/>
        </authorList>
    </citation>
    <scope>NUCLEOTIDE SEQUENCE [LARGE SCALE GENOMIC DNA]</scope>
    <source>
        <strain evidence="8 9">YIM B02515</strain>
    </source>
</reference>
<protein>
    <submittedName>
        <fullName evidence="8">4Fe-4S binding protein</fullName>
    </submittedName>
</protein>
<organism evidence="8 9">
    <name type="scientific">Clostridium rhizosphaerae</name>
    <dbReference type="NCBI Taxonomy" id="2803861"/>
    <lineage>
        <taxon>Bacteria</taxon>
        <taxon>Bacillati</taxon>
        <taxon>Bacillota</taxon>
        <taxon>Clostridia</taxon>
        <taxon>Eubacteriales</taxon>
        <taxon>Clostridiaceae</taxon>
        <taxon>Clostridium</taxon>
    </lineage>
</organism>
<evidence type="ECO:0000313" key="9">
    <source>
        <dbReference type="Proteomes" id="UP000632377"/>
    </source>
</evidence>
<evidence type="ECO:0000256" key="2">
    <source>
        <dbReference type="ARBA" id="ARBA00022723"/>
    </source>
</evidence>
<dbReference type="SUPFAM" id="SSF54862">
    <property type="entry name" value="4Fe-4S ferredoxins"/>
    <property type="match status" value="1"/>
</dbReference>
<proteinExistence type="predicted"/>
<dbReference type="PANTHER" id="PTHR10849">
    <property type="entry name" value="NADH DEHYDROGENASE UBIQUINONE IRON-SULFUR PROTEIN 8, MITOCHONDRIAL"/>
    <property type="match status" value="1"/>
</dbReference>
<feature type="domain" description="4Fe-4S ferredoxin-type" evidence="7">
    <location>
        <begin position="66"/>
        <end position="95"/>
    </location>
</feature>
<accession>A0ABS1T9G3</accession>
<feature type="compositionally biased region" description="Low complexity" evidence="6">
    <location>
        <begin position="116"/>
        <end position="136"/>
    </location>
</feature>
<dbReference type="PROSITE" id="PS51379">
    <property type="entry name" value="4FE4S_FER_2"/>
    <property type="match status" value="2"/>
</dbReference>
<feature type="region of interest" description="Disordered" evidence="6">
    <location>
        <begin position="116"/>
        <end position="172"/>
    </location>
</feature>
<dbReference type="EMBL" id="JAESWC010000002">
    <property type="protein sequence ID" value="MBL4935988.1"/>
    <property type="molecule type" value="Genomic_DNA"/>
</dbReference>
<keyword evidence="2" id="KW-0479">Metal-binding</keyword>
<evidence type="ECO:0000256" key="3">
    <source>
        <dbReference type="ARBA" id="ARBA00022737"/>
    </source>
</evidence>
<keyword evidence="3" id="KW-0677">Repeat</keyword>
<dbReference type="Gene3D" id="3.30.70.3270">
    <property type="match status" value="1"/>
</dbReference>
<sequence length="172" mass="18918">MANMLQLITRNLFNKKKTRLFPLSAERPAFERSRGRIVLNPDTCILCSICARRCPADAITVDRKEGFWELDAYRCIICGECVSACPKKSISMNNDRRHAAEDKEFVHHKVEVPVPAAKPASPKPAAAAAAPASKPVAPNPDENKTNIPVAVKLEESKVETPNTLPKENTETA</sequence>
<evidence type="ECO:0000259" key="7">
    <source>
        <dbReference type="PROSITE" id="PS51379"/>
    </source>
</evidence>
<keyword evidence="5" id="KW-0411">Iron-sulfur</keyword>
<dbReference type="Proteomes" id="UP000632377">
    <property type="component" value="Unassembled WGS sequence"/>
</dbReference>
<evidence type="ECO:0000256" key="4">
    <source>
        <dbReference type="ARBA" id="ARBA00023004"/>
    </source>
</evidence>
<feature type="domain" description="4Fe-4S ferredoxin-type" evidence="7">
    <location>
        <begin position="35"/>
        <end position="64"/>
    </location>
</feature>
<dbReference type="InterPro" id="IPR017900">
    <property type="entry name" value="4Fe4S_Fe_S_CS"/>
</dbReference>
<dbReference type="RefSeq" id="WP_202748568.1">
    <property type="nucleotide sequence ID" value="NZ_JAESWC010000002.1"/>
</dbReference>
<evidence type="ECO:0000256" key="6">
    <source>
        <dbReference type="SAM" id="MobiDB-lite"/>
    </source>
</evidence>
<dbReference type="InterPro" id="IPR017896">
    <property type="entry name" value="4Fe4S_Fe-S-bd"/>
</dbReference>
<comment type="caution">
    <text evidence="8">The sequence shown here is derived from an EMBL/GenBank/DDBJ whole genome shotgun (WGS) entry which is preliminary data.</text>
</comment>